<dbReference type="SUPFAM" id="SSF52540">
    <property type="entry name" value="P-loop containing nucleoside triphosphate hydrolases"/>
    <property type="match status" value="1"/>
</dbReference>
<proteinExistence type="predicted"/>
<evidence type="ECO:0000259" key="4">
    <source>
        <dbReference type="PROSITE" id="PS50893"/>
    </source>
</evidence>
<dbReference type="Proteomes" id="UP000240621">
    <property type="component" value="Unassembled WGS sequence"/>
</dbReference>
<reference evidence="5 8" key="2">
    <citation type="submission" date="2019-10" db="EMBL/GenBank/DDBJ databases">
        <title>Prolixibacter strains distinguished by the presence of nitrate reductase genes were adept at nitrate-dependent anaerobic corrosion of metallic iron and carbon steel.</title>
        <authorList>
            <person name="Iino T."/>
            <person name="Shono N."/>
            <person name="Ito K."/>
            <person name="Nakamura R."/>
            <person name="Sueoka K."/>
            <person name="Harayama S."/>
            <person name="Ohkuma M."/>
        </authorList>
    </citation>
    <scope>NUCLEOTIDE SEQUENCE [LARGE SCALE GENOMIC DNA]</scope>
    <source>
        <strain evidence="5 8">MIC1-1</strain>
    </source>
</reference>
<accession>A0A2P8CHR9</accession>
<evidence type="ECO:0000313" key="8">
    <source>
        <dbReference type="Proteomes" id="UP000396862"/>
    </source>
</evidence>
<dbReference type="Gene3D" id="3.40.50.300">
    <property type="entry name" value="P-loop containing nucleotide triphosphate hydrolases"/>
    <property type="match status" value="1"/>
</dbReference>
<dbReference type="InterPro" id="IPR017871">
    <property type="entry name" value="ABC_transporter-like_CS"/>
</dbReference>
<sequence>MIEIKNLCKSFEERPVLKDISTKFEKGKTNLIIGQSGSGKTVLLKSIVGLLEIDEGEILYNGEDVAHFSNKERKSLRQDIGMVFQGGALFDSLTVEENVRFPLDMFSKQTEKEKLDRVNFCLERVDIKGANELYPAEISGGMRKRVAIARAIVLNPKYLFCDEPNSGLDPMTSILIDNLINQITRDLDITTIINTHDMNSVMEIGDNILFISHGEKWWEGNKNEILYTSNEKLNDFVFASPLYREMRTLKKQELKDEQS</sequence>
<keyword evidence="2" id="KW-0547">Nucleotide-binding</keyword>
<dbReference type="OrthoDB" id="9802264at2"/>
<name>A0A2P8CHR9_9BACT</name>
<keyword evidence="8" id="KW-1185">Reference proteome</keyword>
<evidence type="ECO:0000256" key="2">
    <source>
        <dbReference type="ARBA" id="ARBA00022741"/>
    </source>
</evidence>
<evidence type="ECO:0000313" key="5">
    <source>
        <dbReference type="EMBL" id="GET20626.1"/>
    </source>
</evidence>
<evidence type="ECO:0000313" key="7">
    <source>
        <dbReference type="Proteomes" id="UP000240621"/>
    </source>
</evidence>
<dbReference type="GO" id="GO:0005524">
    <property type="term" value="F:ATP binding"/>
    <property type="evidence" value="ECO:0007669"/>
    <property type="project" value="UniProtKB-KW"/>
</dbReference>
<keyword evidence="3 6" id="KW-0067">ATP-binding</keyword>
<reference evidence="6 7" key="1">
    <citation type="submission" date="2018-03" db="EMBL/GenBank/DDBJ databases">
        <title>Genomic Encyclopedia of Archaeal and Bacterial Type Strains, Phase II (KMG-II): from individual species to whole genera.</title>
        <authorList>
            <person name="Goeker M."/>
        </authorList>
    </citation>
    <scope>NUCLEOTIDE SEQUENCE [LARGE SCALE GENOMIC DNA]</scope>
    <source>
        <strain evidence="6 7">DSM 27267</strain>
    </source>
</reference>
<dbReference type="EMBL" id="BLAU01000001">
    <property type="protein sequence ID" value="GET20626.1"/>
    <property type="molecule type" value="Genomic_DNA"/>
</dbReference>
<protein>
    <submittedName>
        <fullName evidence="5">ABC transporter ATP-binding protein</fullName>
    </submittedName>
    <submittedName>
        <fullName evidence="6">Phospholipid/cholesterol/gamma-HCH transport system ATP-binding protein</fullName>
    </submittedName>
</protein>
<evidence type="ECO:0000256" key="3">
    <source>
        <dbReference type="ARBA" id="ARBA00022840"/>
    </source>
</evidence>
<comment type="caution">
    <text evidence="6">The sequence shown here is derived from an EMBL/GenBank/DDBJ whole genome shotgun (WGS) entry which is preliminary data.</text>
</comment>
<dbReference type="InterPro" id="IPR003593">
    <property type="entry name" value="AAA+_ATPase"/>
</dbReference>
<dbReference type="SMART" id="SM00382">
    <property type="entry name" value="AAA"/>
    <property type="match status" value="1"/>
</dbReference>
<dbReference type="PROSITE" id="PS00211">
    <property type="entry name" value="ABC_TRANSPORTER_1"/>
    <property type="match status" value="1"/>
</dbReference>
<dbReference type="Pfam" id="PF00005">
    <property type="entry name" value="ABC_tran"/>
    <property type="match status" value="1"/>
</dbReference>
<dbReference type="EMBL" id="PYGC01000002">
    <property type="protein sequence ID" value="PSK84452.1"/>
    <property type="molecule type" value="Genomic_DNA"/>
</dbReference>
<dbReference type="InterPro" id="IPR027417">
    <property type="entry name" value="P-loop_NTPase"/>
</dbReference>
<organism evidence="6 7">
    <name type="scientific">Prolixibacter denitrificans</name>
    <dbReference type="NCBI Taxonomy" id="1541063"/>
    <lineage>
        <taxon>Bacteria</taxon>
        <taxon>Pseudomonadati</taxon>
        <taxon>Bacteroidota</taxon>
        <taxon>Bacteroidia</taxon>
        <taxon>Marinilabiliales</taxon>
        <taxon>Prolixibacteraceae</taxon>
        <taxon>Prolixibacter</taxon>
    </lineage>
</organism>
<feature type="domain" description="ABC transporter" evidence="4">
    <location>
        <begin position="2"/>
        <end position="238"/>
    </location>
</feature>
<evidence type="ECO:0000256" key="1">
    <source>
        <dbReference type="ARBA" id="ARBA00022448"/>
    </source>
</evidence>
<dbReference type="PANTHER" id="PTHR43023">
    <property type="entry name" value="PROTEIN TRIGALACTOSYLDIACYLGLYCEROL 3, CHLOROPLASTIC"/>
    <property type="match status" value="1"/>
</dbReference>
<dbReference type="GO" id="GO:0016887">
    <property type="term" value="F:ATP hydrolysis activity"/>
    <property type="evidence" value="ECO:0007669"/>
    <property type="project" value="InterPro"/>
</dbReference>
<dbReference type="PANTHER" id="PTHR43023:SF6">
    <property type="entry name" value="INTERMEMBRANE PHOSPHOLIPID TRANSPORT SYSTEM ATP-BINDING PROTEIN MLAF"/>
    <property type="match status" value="1"/>
</dbReference>
<dbReference type="Proteomes" id="UP000396862">
    <property type="component" value="Unassembled WGS sequence"/>
</dbReference>
<gene>
    <name evidence="6" type="ORF">CLV93_102238</name>
    <name evidence="5" type="ORF">JCM18694_08720</name>
</gene>
<dbReference type="AlphaFoldDB" id="A0A2P8CHR9"/>
<dbReference type="RefSeq" id="WP_106541050.1">
    <property type="nucleotide sequence ID" value="NZ_BLAU01000001.1"/>
</dbReference>
<evidence type="ECO:0000313" key="6">
    <source>
        <dbReference type="EMBL" id="PSK84452.1"/>
    </source>
</evidence>
<dbReference type="PROSITE" id="PS50893">
    <property type="entry name" value="ABC_TRANSPORTER_2"/>
    <property type="match status" value="1"/>
</dbReference>
<dbReference type="InterPro" id="IPR003439">
    <property type="entry name" value="ABC_transporter-like_ATP-bd"/>
</dbReference>
<keyword evidence="1" id="KW-0813">Transport</keyword>